<sequence length="103" mass="11354">MLNGAKIALSGEDYTYAFDLSKLAEGRYDLNFLAKDTFENETSSPFITLVHDMTPPEISFNYDNAPLTSGNTVYGLENISIKLNDELTKPTLLRPGTTRGACI</sequence>
<organism evidence="2">
    <name type="scientific">Klebsiella pneumoniae</name>
    <dbReference type="NCBI Taxonomy" id="573"/>
    <lineage>
        <taxon>Bacteria</taxon>
        <taxon>Pseudomonadati</taxon>
        <taxon>Pseudomonadota</taxon>
        <taxon>Gammaproteobacteria</taxon>
        <taxon>Enterobacterales</taxon>
        <taxon>Enterobacteriaceae</taxon>
        <taxon>Klebsiella/Raoultella group</taxon>
        <taxon>Klebsiella</taxon>
        <taxon>Klebsiella pneumoniae complex</taxon>
    </lineage>
</organism>
<dbReference type="Pfam" id="PF13750">
    <property type="entry name" value="Big_3_3"/>
    <property type="match status" value="1"/>
</dbReference>
<evidence type="ECO:0000259" key="1">
    <source>
        <dbReference type="Pfam" id="PF13750"/>
    </source>
</evidence>
<geneLocation type="plasmid" evidence="2">
    <name>p17-15-vir-like</name>
</geneLocation>
<evidence type="ECO:0000313" key="2">
    <source>
        <dbReference type="EMBL" id="QTX13907.1"/>
    </source>
</evidence>
<dbReference type="AlphaFoldDB" id="A0A8B0SVZ8"/>
<keyword evidence="2" id="KW-0614">Plasmid</keyword>
<protein>
    <recommendedName>
        <fullName evidence="1">Ig-like domain-containing protein</fullName>
    </recommendedName>
</protein>
<dbReference type="InterPro" id="IPR022038">
    <property type="entry name" value="Ig-like_bact"/>
</dbReference>
<accession>A0A8B0SVZ8</accession>
<reference evidence="2" key="1">
    <citation type="submission" date="2020-01" db="EMBL/GenBank/DDBJ databases">
        <authorList>
            <person name="Qin S."/>
        </authorList>
    </citation>
    <scope>NUCLEOTIDE SEQUENCE</scope>
    <source>
        <strain evidence="2">CVir17-16-YZ6g</strain>
        <plasmid evidence="2">p17-15-vir-like</plasmid>
    </source>
</reference>
<dbReference type="EMBL" id="MN956836">
    <property type="protein sequence ID" value="QTX13907.1"/>
    <property type="molecule type" value="Genomic_DNA"/>
</dbReference>
<feature type="domain" description="Ig-like" evidence="1">
    <location>
        <begin position="13"/>
        <end position="93"/>
    </location>
</feature>
<proteinExistence type="predicted"/>
<name>A0A8B0SVZ8_KLEPN</name>